<dbReference type="GO" id="GO:0004674">
    <property type="term" value="F:protein serine/threonine kinase activity"/>
    <property type="evidence" value="ECO:0007669"/>
    <property type="project" value="UniProtKB-KW"/>
</dbReference>
<dbReference type="EMBL" id="CAJJDM010000020">
    <property type="protein sequence ID" value="CAD8054563.1"/>
    <property type="molecule type" value="Genomic_DNA"/>
</dbReference>
<name>A0A8S1KK76_PARPR</name>
<evidence type="ECO:0000256" key="6">
    <source>
        <dbReference type="ARBA" id="ARBA00022840"/>
    </source>
</evidence>
<dbReference type="Proteomes" id="UP000688137">
    <property type="component" value="Unassembled WGS sequence"/>
</dbReference>
<dbReference type="OMA" id="CRAPINV"/>
<evidence type="ECO:0000259" key="10">
    <source>
        <dbReference type="PROSITE" id="PS51285"/>
    </source>
</evidence>
<evidence type="ECO:0000256" key="8">
    <source>
        <dbReference type="SAM" id="MobiDB-lite"/>
    </source>
</evidence>
<feature type="region of interest" description="Disordered" evidence="8">
    <location>
        <begin position="481"/>
        <end position="518"/>
    </location>
</feature>
<feature type="compositionally biased region" description="Polar residues" evidence="8">
    <location>
        <begin position="505"/>
        <end position="518"/>
    </location>
</feature>
<dbReference type="FunFam" id="1.10.510.10:FF:000454">
    <property type="entry name" value="Uncharacterized protein"/>
    <property type="match status" value="1"/>
</dbReference>
<keyword evidence="6 7" id="KW-0067">ATP-binding</keyword>
<dbReference type="SMART" id="SM00220">
    <property type="entry name" value="S_TKc"/>
    <property type="match status" value="1"/>
</dbReference>
<dbReference type="EC" id="2.7.11.1" evidence="1"/>
<keyword evidence="5" id="KW-0418">Kinase</keyword>
<keyword evidence="12" id="KW-1185">Reference proteome</keyword>
<keyword evidence="4 7" id="KW-0547">Nucleotide-binding</keyword>
<protein>
    <recommendedName>
        <fullName evidence="1">non-specific serine/threonine protein kinase</fullName>
        <ecNumber evidence="1">2.7.11.1</ecNumber>
    </recommendedName>
</protein>
<reference evidence="11" key="1">
    <citation type="submission" date="2021-01" db="EMBL/GenBank/DDBJ databases">
        <authorList>
            <consortium name="Genoscope - CEA"/>
            <person name="William W."/>
        </authorList>
    </citation>
    <scope>NUCLEOTIDE SEQUENCE</scope>
</reference>
<dbReference type="InterPro" id="IPR050236">
    <property type="entry name" value="Ser_Thr_kinase_AGC"/>
</dbReference>
<dbReference type="FunFam" id="3.30.200.20:FF:000654">
    <property type="entry name" value="Uncharacterized protein"/>
    <property type="match status" value="1"/>
</dbReference>
<dbReference type="GO" id="GO:0035556">
    <property type="term" value="P:intracellular signal transduction"/>
    <property type="evidence" value="ECO:0007669"/>
    <property type="project" value="TreeGrafter"/>
</dbReference>
<evidence type="ECO:0000256" key="5">
    <source>
        <dbReference type="ARBA" id="ARBA00022777"/>
    </source>
</evidence>
<dbReference type="PROSITE" id="PS51285">
    <property type="entry name" value="AGC_KINASE_CTER"/>
    <property type="match status" value="1"/>
</dbReference>
<dbReference type="InterPro" id="IPR008271">
    <property type="entry name" value="Ser/Thr_kinase_AS"/>
</dbReference>
<feature type="domain" description="AGC-kinase C-terminal" evidence="10">
    <location>
        <begin position="414"/>
        <end position="486"/>
    </location>
</feature>
<accession>A0A8S1KK76</accession>
<dbReference type="PROSITE" id="PS50011">
    <property type="entry name" value="PROTEIN_KINASE_DOM"/>
    <property type="match status" value="1"/>
</dbReference>
<dbReference type="Pfam" id="PF00069">
    <property type="entry name" value="Pkinase"/>
    <property type="match status" value="1"/>
</dbReference>
<dbReference type="PROSITE" id="PS00107">
    <property type="entry name" value="PROTEIN_KINASE_ATP"/>
    <property type="match status" value="1"/>
</dbReference>
<dbReference type="PROSITE" id="PS00108">
    <property type="entry name" value="PROTEIN_KINASE_ST"/>
    <property type="match status" value="1"/>
</dbReference>
<dbReference type="InterPro" id="IPR017441">
    <property type="entry name" value="Protein_kinase_ATP_BS"/>
</dbReference>
<evidence type="ECO:0000313" key="11">
    <source>
        <dbReference type="EMBL" id="CAD8054563.1"/>
    </source>
</evidence>
<keyword evidence="3" id="KW-0808">Transferase</keyword>
<dbReference type="AlphaFoldDB" id="A0A8S1KK76"/>
<dbReference type="InterPro" id="IPR000719">
    <property type="entry name" value="Prot_kinase_dom"/>
</dbReference>
<feature type="binding site" evidence="7">
    <location>
        <position position="176"/>
    </location>
    <ligand>
        <name>ATP</name>
        <dbReference type="ChEBI" id="CHEBI:30616"/>
    </ligand>
</feature>
<gene>
    <name evidence="11" type="ORF">PPRIM_AZ9-3.1.T0220092</name>
</gene>
<feature type="compositionally biased region" description="Low complexity" evidence="8">
    <location>
        <begin position="486"/>
        <end position="497"/>
    </location>
</feature>
<evidence type="ECO:0000256" key="2">
    <source>
        <dbReference type="ARBA" id="ARBA00022527"/>
    </source>
</evidence>
<evidence type="ECO:0000256" key="1">
    <source>
        <dbReference type="ARBA" id="ARBA00012513"/>
    </source>
</evidence>
<feature type="domain" description="Protein kinase" evidence="9">
    <location>
        <begin position="147"/>
        <end position="413"/>
    </location>
</feature>
<organism evidence="11 12">
    <name type="scientific">Paramecium primaurelia</name>
    <dbReference type="NCBI Taxonomy" id="5886"/>
    <lineage>
        <taxon>Eukaryota</taxon>
        <taxon>Sar</taxon>
        <taxon>Alveolata</taxon>
        <taxon>Ciliophora</taxon>
        <taxon>Intramacronucleata</taxon>
        <taxon>Oligohymenophorea</taxon>
        <taxon>Peniculida</taxon>
        <taxon>Parameciidae</taxon>
        <taxon>Paramecium</taxon>
    </lineage>
</organism>
<evidence type="ECO:0000259" key="9">
    <source>
        <dbReference type="PROSITE" id="PS50011"/>
    </source>
</evidence>
<evidence type="ECO:0000256" key="3">
    <source>
        <dbReference type="ARBA" id="ARBA00022679"/>
    </source>
</evidence>
<dbReference type="PANTHER" id="PTHR24356">
    <property type="entry name" value="SERINE/THREONINE-PROTEIN KINASE"/>
    <property type="match status" value="1"/>
</dbReference>
<comment type="caution">
    <text evidence="11">The sequence shown here is derived from an EMBL/GenBank/DDBJ whole genome shotgun (WGS) entry which is preliminary data.</text>
</comment>
<dbReference type="InterPro" id="IPR000961">
    <property type="entry name" value="AGC-kinase_C"/>
</dbReference>
<proteinExistence type="predicted"/>
<keyword evidence="2" id="KW-0723">Serine/threonine-protein kinase</keyword>
<dbReference type="GO" id="GO:0005524">
    <property type="term" value="F:ATP binding"/>
    <property type="evidence" value="ECO:0007669"/>
    <property type="project" value="UniProtKB-UniRule"/>
</dbReference>
<dbReference type="PANTHER" id="PTHR24356:SF374">
    <property type="entry name" value="PROTEIN KINASE DOMAIN-CONTAINING PROTEIN"/>
    <property type="match status" value="1"/>
</dbReference>
<evidence type="ECO:0000256" key="7">
    <source>
        <dbReference type="PROSITE-ProRule" id="PRU10141"/>
    </source>
</evidence>
<sequence>MSLNLQGSRKPNQVNSPSSIKKPIISSLLFNCRAPINVPNSSQVSPQNSEQNLLKPLHSHKGSQIDVTNLTKLIKHNKSPTIEAFDTQNNENSSSQQFQALFAKAKEITQNKQKPQIVKQQVQIIQTQSINQIKELFNNNQYCRNTFHFHFVVGIGGFGKVWKVEHKKTGQIYAMKEMSKALYFYSFLYRIITKKSVNSVMNERILLSQLKHPFLVNMNYAYQDRETLYLIMDYMSGGDLRYHIGRMRRFNEEQTRFFVACIFLSLEYVHESKIIHRDIKPENLVLDNKGYVHLTDFGIARVMKSENSSDTSGTPGYMAPEVMYRQNHTYAADYYALGVIAYEFMLGRRPYVGRSRQEIRDQIMAKQVQIKKSEIPENWSIEGADFINRLLQRKPQQRLGFISSQEIRQHPWFFNFPWQKLQNFELIPPFQPNRTEDNFDQKQILIEDEENNELIQQNLLVLKDPVTQDLFQGYEFNANQSQNKISSTTDQSSSSSSKHSRNYSQQIEKQQFFESGNK</sequence>
<evidence type="ECO:0000313" key="12">
    <source>
        <dbReference type="Proteomes" id="UP000688137"/>
    </source>
</evidence>
<evidence type="ECO:0000256" key="4">
    <source>
        <dbReference type="ARBA" id="ARBA00022741"/>
    </source>
</evidence>